<feature type="chain" id="PRO_5045339855" evidence="1">
    <location>
        <begin position="20"/>
        <end position="133"/>
    </location>
</feature>
<evidence type="ECO:0000313" key="2">
    <source>
        <dbReference type="EMBL" id="MFD1610631.1"/>
    </source>
</evidence>
<dbReference type="Proteomes" id="UP001597115">
    <property type="component" value="Unassembled WGS sequence"/>
</dbReference>
<dbReference type="RefSeq" id="WP_380886482.1">
    <property type="nucleotide sequence ID" value="NZ_JBHUDY010000001.1"/>
</dbReference>
<organism evidence="2 3">
    <name type="scientific">Sphingomonas tabacisoli</name>
    <dbReference type="NCBI Taxonomy" id="2249466"/>
    <lineage>
        <taxon>Bacteria</taxon>
        <taxon>Pseudomonadati</taxon>
        <taxon>Pseudomonadota</taxon>
        <taxon>Alphaproteobacteria</taxon>
        <taxon>Sphingomonadales</taxon>
        <taxon>Sphingomonadaceae</taxon>
        <taxon>Sphingomonas</taxon>
    </lineage>
</organism>
<comment type="caution">
    <text evidence="2">The sequence shown here is derived from an EMBL/GenBank/DDBJ whole genome shotgun (WGS) entry which is preliminary data.</text>
</comment>
<protein>
    <submittedName>
        <fullName evidence="2">Uncharacterized protein</fullName>
    </submittedName>
</protein>
<evidence type="ECO:0000256" key="1">
    <source>
        <dbReference type="SAM" id="SignalP"/>
    </source>
</evidence>
<gene>
    <name evidence="2" type="ORF">ACFSCW_02310</name>
</gene>
<accession>A0ABW4HYD1</accession>
<dbReference type="EMBL" id="JBHUDY010000001">
    <property type="protein sequence ID" value="MFD1610631.1"/>
    <property type="molecule type" value="Genomic_DNA"/>
</dbReference>
<keyword evidence="3" id="KW-1185">Reference proteome</keyword>
<feature type="signal peptide" evidence="1">
    <location>
        <begin position="1"/>
        <end position="19"/>
    </location>
</feature>
<sequence>MRILTLAALLLATASPAIAQPAGKVVSIYRAAPGHLEALLDWLAKQDEASKAAGLGASQLYVHQDGASWDLLLIAPQTTAEQDRAVDAAAAKMGMTVGPRRSLELRQHIAEHTDTFAAGPTTAAEWLSRVRKP</sequence>
<evidence type="ECO:0000313" key="3">
    <source>
        <dbReference type="Proteomes" id="UP001597115"/>
    </source>
</evidence>
<reference evidence="3" key="1">
    <citation type="journal article" date="2019" name="Int. J. Syst. Evol. Microbiol.">
        <title>The Global Catalogue of Microorganisms (GCM) 10K type strain sequencing project: providing services to taxonomists for standard genome sequencing and annotation.</title>
        <authorList>
            <consortium name="The Broad Institute Genomics Platform"/>
            <consortium name="The Broad Institute Genome Sequencing Center for Infectious Disease"/>
            <person name="Wu L."/>
            <person name="Ma J."/>
        </authorList>
    </citation>
    <scope>NUCLEOTIDE SEQUENCE [LARGE SCALE GENOMIC DNA]</scope>
    <source>
        <strain evidence="3">CGMCC 1.16275</strain>
    </source>
</reference>
<keyword evidence="1" id="KW-0732">Signal</keyword>
<proteinExistence type="predicted"/>
<name>A0ABW4HYD1_9SPHN</name>